<dbReference type="PANTHER" id="PTHR30290:SF64">
    <property type="entry name" value="ABC TRANSPORTER PERIPLASMIC BINDING PROTEIN"/>
    <property type="match status" value="1"/>
</dbReference>
<sequence length="638" mass="71190">MIHLSRRLTLNALLLGTLAGGGLAWPALAQEAAEAETPEAAAEGETLITSSYFSTWGEVKYDAPFAHLDYVNPEAPKGGTITISANGTFDSLMPYATLSGTPGALSSITSETLMVGTADDVSGQYCLLCTTIEYPQNQDYVIFHLRDDVTFSDGTPMTAEDVAFSFNLLLEQATPSFREAVSKRVDKVEATGPLTVRYDFNPDVPRKALISQAGNTPVFSKAWFEETGTRLDEASYNVPLGTGPYMLGDYKPGEWIEYRRNPDYWGITQPLKVGTENFDTIRVEYFADTSAAFEAFKAGDITFRQENSSLNWATAYDFPALDRGDVIKEELADGSLPPATGFVFNIREDKFDDPRIRDAIALMYNFSWTNDNLQYGLFAQRESFWENPELKAVGLPQGRELEILESVKDDLPEAIFTEEVRMPHSSGDRALDRGNLRKALALFAEAGYEPDDTGMLRNADGMTFDLEFLSGYQGYDRIINPYIENLKALGVNAKYTRVDPNQYQARTQNFDYDMIIDGYNNGLEEGTGLMQRYGSSGTEDIFNPSGFASPATDKIIDTIIQAQTYDEMAAGVRALDRVMRYEFFIVPTWFNNKFLVAYYAMFEHPPEAQMPPYALGYLDFWWYNADKAAELKAAGAIR</sequence>
<dbReference type="Gene3D" id="3.10.105.10">
    <property type="entry name" value="Dipeptide-binding Protein, Domain 3"/>
    <property type="match status" value="1"/>
</dbReference>
<dbReference type="SUPFAM" id="SSF53850">
    <property type="entry name" value="Periplasmic binding protein-like II"/>
    <property type="match status" value="1"/>
</dbReference>
<organism evidence="6 7">
    <name type="scientific">Aquimixticola soesokkakensis</name>
    <dbReference type="NCBI Taxonomy" id="1519096"/>
    <lineage>
        <taxon>Bacteria</taxon>
        <taxon>Pseudomonadati</taxon>
        <taxon>Pseudomonadota</taxon>
        <taxon>Alphaproteobacteria</taxon>
        <taxon>Rhodobacterales</taxon>
        <taxon>Paracoccaceae</taxon>
        <taxon>Aquimixticola</taxon>
    </lineage>
</organism>
<evidence type="ECO:0000256" key="1">
    <source>
        <dbReference type="ARBA" id="ARBA00004418"/>
    </source>
</evidence>
<dbReference type="PANTHER" id="PTHR30290">
    <property type="entry name" value="PERIPLASMIC BINDING COMPONENT OF ABC TRANSPORTER"/>
    <property type="match status" value="1"/>
</dbReference>
<dbReference type="InterPro" id="IPR030678">
    <property type="entry name" value="Peptide/Ni-bd"/>
</dbReference>
<dbReference type="GO" id="GO:1904680">
    <property type="term" value="F:peptide transmembrane transporter activity"/>
    <property type="evidence" value="ECO:0007669"/>
    <property type="project" value="TreeGrafter"/>
</dbReference>
<reference evidence="6 7" key="1">
    <citation type="submission" date="2017-03" db="EMBL/GenBank/DDBJ databases">
        <authorList>
            <person name="Afonso C.L."/>
            <person name="Miller P.J."/>
            <person name="Scott M.A."/>
            <person name="Spackman E."/>
            <person name="Goraichik I."/>
            <person name="Dimitrov K.M."/>
            <person name="Suarez D.L."/>
            <person name="Swayne D.E."/>
        </authorList>
    </citation>
    <scope>NUCLEOTIDE SEQUENCE [LARGE SCALE GENOMIC DNA]</scope>
    <source>
        <strain evidence="6 7">CECT 8620</strain>
    </source>
</reference>
<name>A0A1Y5STS7_9RHOB</name>
<keyword evidence="3 4" id="KW-0732">Signal</keyword>
<dbReference type="EMBL" id="FWFS01000007">
    <property type="protein sequence ID" value="SLN47688.1"/>
    <property type="molecule type" value="Genomic_DNA"/>
</dbReference>
<dbReference type="Gene3D" id="3.40.190.10">
    <property type="entry name" value="Periplasmic binding protein-like II"/>
    <property type="match status" value="1"/>
</dbReference>
<gene>
    <name evidence="6" type="primary">appA_2</name>
    <name evidence="6" type="ORF">AQS8620_01966</name>
</gene>
<evidence type="ECO:0000256" key="3">
    <source>
        <dbReference type="ARBA" id="ARBA00022729"/>
    </source>
</evidence>
<dbReference type="GO" id="GO:0015833">
    <property type="term" value="P:peptide transport"/>
    <property type="evidence" value="ECO:0007669"/>
    <property type="project" value="TreeGrafter"/>
</dbReference>
<dbReference type="PIRSF" id="PIRSF002741">
    <property type="entry name" value="MppA"/>
    <property type="match status" value="1"/>
</dbReference>
<feature type="signal peptide" evidence="4">
    <location>
        <begin position="1"/>
        <end position="29"/>
    </location>
</feature>
<evidence type="ECO:0000313" key="6">
    <source>
        <dbReference type="EMBL" id="SLN47688.1"/>
    </source>
</evidence>
<feature type="chain" id="PRO_5013074134" evidence="4">
    <location>
        <begin position="30"/>
        <end position="638"/>
    </location>
</feature>
<dbReference type="InterPro" id="IPR000914">
    <property type="entry name" value="SBP_5_dom"/>
</dbReference>
<accession>A0A1Y5STS7</accession>
<comment type="subcellular location">
    <subcellularLocation>
        <location evidence="1">Periplasm</location>
    </subcellularLocation>
</comment>
<evidence type="ECO:0000259" key="5">
    <source>
        <dbReference type="Pfam" id="PF00496"/>
    </source>
</evidence>
<evidence type="ECO:0000256" key="2">
    <source>
        <dbReference type="ARBA" id="ARBA00005695"/>
    </source>
</evidence>
<dbReference type="AlphaFoldDB" id="A0A1Y5STS7"/>
<dbReference type="GO" id="GO:0042884">
    <property type="term" value="P:microcin transport"/>
    <property type="evidence" value="ECO:0007669"/>
    <property type="project" value="TreeGrafter"/>
</dbReference>
<dbReference type="GO" id="GO:0030288">
    <property type="term" value="C:outer membrane-bounded periplasmic space"/>
    <property type="evidence" value="ECO:0007669"/>
    <property type="project" value="TreeGrafter"/>
</dbReference>
<dbReference type="Proteomes" id="UP000193862">
    <property type="component" value="Unassembled WGS sequence"/>
</dbReference>
<keyword evidence="7" id="KW-1185">Reference proteome</keyword>
<dbReference type="Pfam" id="PF00496">
    <property type="entry name" value="SBP_bac_5"/>
    <property type="match status" value="1"/>
</dbReference>
<protein>
    <submittedName>
        <fullName evidence="6">Oligopeptide-binding protein AppA</fullName>
    </submittedName>
</protein>
<dbReference type="InterPro" id="IPR039424">
    <property type="entry name" value="SBP_5"/>
</dbReference>
<dbReference type="RefSeq" id="WP_085836887.1">
    <property type="nucleotide sequence ID" value="NZ_FWFS01000007.1"/>
</dbReference>
<comment type="similarity">
    <text evidence="2">Belongs to the bacterial solute-binding protein 5 family.</text>
</comment>
<dbReference type="OrthoDB" id="9803988at2"/>
<evidence type="ECO:0000256" key="4">
    <source>
        <dbReference type="SAM" id="SignalP"/>
    </source>
</evidence>
<feature type="domain" description="Solute-binding protein family 5" evidence="5">
    <location>
        <begin position="138"/>
        <end position="537"/>
    </location>
</feature>
<evidence type="ECO:0000313" key="7">
    <source>
        <dbReference type="Proteomes" id="UP000193862"/>
    </source>
</evidence>
<dbReference type="CDD" id="cd08497">
    <property type="entry name" value="MbnE-like"/>
    <property type="match status" value="1"/>
</dbReference>
<proteinExistence type="inferred from homology"/>
<dbReference type="GO" id="GO:0043190">
    <property type="term" value="C:ATP-binding cassette (ABC) transporter complex"/>
    <property type="evidence" value="ECO:0007669"/>
    <property type="project" value="InterPro"/>
</dbReference>